<feature type="compositionally biased region" description="Basic and acidic residues" evidence="1">
    <location>
        <begin position="60"/>
        <end position="75"/>
    </location>
</feature>
<protein>
    <submittedName>
        <fullName evidence="2">Iporin</fullName>
    </submittedName>
</protein>
<evidence type="ECO:0000313" key="3">
    <source>
        <dbReference type="Proteomes" id="UP000018936"/>
    </source>
</evidence>
<accession>V8NI27</accession>
<gene>
    <name evidence="2" type="primary">RUSC2</name>
    <name evidence="2" type="ORF">L345_13056</name>
</gene>
<dbReference type="Proteomes" id="UP000018936">
    <property type="component" value="Unassembled WGS sequence"/>
</dbReference>
<dbReference type="Gene3D" id="1.20.58.900">
    <property type="match status" value="1"/>
</dbReference>
<evidence type="ECO:0000256" key="1">
    <source>
        <dbReference type="SAM" id="MobiDB-lite"/>
    </source>
</evidence>
<keyword evidence="3" id="KW-1185">Reference proteome</keyword>
<sequence>MSVDLIVAHFGTSRDPGVKRLHQSSERPSLQWPFKACPPHGHRQCRCRFGTVEGGRKWDGLRKDGSISPEKEEQAKLGNSSVSPNVGHLVLKYLCPAIRDVLSDGLKAYVLDVIVGQRRNVPWSIVEASTQLGRGLPGPPEITLSFSRPGRAPSSLPALASPRLHGMRA</sequence>
<dbReference type="InterPro" id="IPR037213">
    <property type="entry name" value="Run_dom_sf"/>
</dbReference>
<dbReference type="PANTHER" id="PTHR15591:SF14">
    <property type="entry name" value="AP-4 COMPLEX ACCESSORY SUBUNIT RUSC2"/>
    <property type="match status" value="1"/>
</dbReference>
<dbReference type="OrthoDB" id="9884296at2759"/>
<proteinExistence type="predicted"/>
<dbReference type="AlphaFoldDB" id="V8NI27"/>
<feature type="region of interest" description="Disordered" evidence="1">
    <location>
        <begin position="60"/>
        <end position="79"/>
    </location>
</feature>
<comment type="caution">
    <text evidence="2">The sequence shown here is derived from an EMBL/GenBank/DDBJ whole genome shotgun (WGS) entry which is preliminary data.</text>
</comment>
<feature type="non-terminal residue" evidence="2">
    <location>
        <position position="1"/>
    </location>
</feature>
<name>V8NI27_OPHHA</name>
<organism evidence="2 3">
    <name type="scientific">Ophiophagus hannah</name>
    <name type="common">King cobra</name>
    <name type="synonym">Naja hannah</name>
    <dbReference type="NCBI Taxonomy" id="8665"/>
    <lineage>
        <taxon>Eukaryota</taxon>
        <taxon>Metazoa</taxon>
        <taxon>Chordata</taxon>
        <taxon>Craniata</taxon>
        <taxon>Vertebrata</taxon>
        <taxon>Euteleostomi</taxon>
        <taxon>Lepidosauria</taxon>
        <taxon>Squamata</taxon>
        <taxon>Bifurcata</taxon>
        <taxon>Unidentata</taxon>
        <taxon>Episquamata</taxon>
        <taxon>Toxicofera</taxon>
        <taxon>Serpentes</taxon>
        <taxon>Colubroidea</taxon>
        <taxon>Elapidae</taxon>
        <taxon>Elapinae</taxon>
        <taxon>Ophiophagus</taxon>
    </lineage>
</organism>
<reference evidence="2 3" key="1">
    <citation type="journal article" date="2013" name="Proc. Natl. Acad. Sci. U.S.A.">
        <title>The king cobra genome reveals dynamic gene evolution and adaptation in the snake venom system.</title>
        <authorList>
            <person name="Vonk F.J."/>
            <person name="Casewell N.R."/>
            <person name="Henkel C.V."/>
            <person name="Heimberg A.M."/>
            <person name="Jansen H.J."/>
            <person name="McCleary R.J."/>
            <person name="Kerkkamp H.M."/>
            <person name="Vos R.A."/>
            <person name="Guerreiro I."/>
            <person name="Calvete J.J."/>
            <person name="Wuster W."/>
            <person name="Woods A.E."/>
            <person name="Logan J.M."/>
            <person name="Harrison R.A."/>
            <person name="Castoe T.A."/>
            <person name="de Koning A.P."/>
            <person name="Pollock D.D."/>
            <person name="Yandell M."/>
            <person name="Calderon D."/>
            <person name="Renjifo C."/>
            <person name="Currier R.B."/>
            <person name="Salgado D."/>
            <person name="Pla D."/>
            <person name="Sanz L."/>
            <person name="Hyder A.S."/>
            <person name="Ribeiro J.M."/>
            <person name="Arntzen J.W."/>
            <person name="van den Thillart G.E."/>
            <person name="Boetzer M."/>
            <person name="Pirovano W."/>
            <person name="Dirks R.P."/>
            <person name="Spaink H.P."/>
            <person name="Duboule D."/>
            <person name="McGlinn E."/>
            <person name="Kini R.M."/>
            <person name="Richardson M.K."/>
        </authorList>
    </citation>
    <scope>NUCLEOTIDE SEQUENCE</scope>
    <source>
        <tissue evidence="2">Blood</tissue>
    </source>
</reference>
<feature type="region of interest" description="Disordered" evidence="1">
    <location>
        <begin position="146"/>
        <end position="169"/>
    </location>
</feature>
<dbReference type="EMBL" id="AZIM01004107">
    <property type="protein sequence ID" value="ETE61197.1"/>
    <property type="molecule type" value="Genomic_DNA"/>
</dbReference>
<evidence type="ECO:0000313" key="2">
    <source>
        <dbReference type="EMBL" id="ETE61197.1"/>
    </source>
</evidence>
<dbReference type="PANTHER" id="PTHR15591">
    <property type="entry name" value="RUN AND SH3 DOMAIN CONTAINING"/>
    <property type="match status" value="1"/>
</dbReference>
<dbReference type="InterPro" id="IPR047343">
    <property type="entry name" value="RUSC1_2"/>
</dbReference>
<dbReference type="GO" id="GO:0031410">
    <property type="term" value="C:cytoplasmic vesicle"/>
    <property type="evidence" value="ECO:0007669"/>
    <property type="project" value="TreeGrafter"/>
</dbReference>